<sequence>MSKSCGAALNVMPPTLGGPQEHNGPPPGIGGGPSPVRSTTTFCFLAGSIPLLTFSLSLPPALVLVANPRVALCFPPKSVDACMLAFACPALSEPEVGTPTESDTTCAVVWAAAACDVVCEAGLNAVWDASCEAGLNAGCEAGLAACCEAGLAAGCEAGLTAAGCEGV</sequence>
<protein>
    <submittedName>
        <fullName evidence="1">Uncharacterized protein</fullName>
    </submittedName>
</protein>
<name>A0A5N6R9Q4_9ROSI</name>
<evidence type="ECO:0000313" key="2">
    <source>
        <dbReference type="Proteomes" id="UP000327013"/>
    </source>
</evidence>
<dbReference type="AlphaFoldDB" id="A0A5N6R9Q4"/>
<proteinExistence type="predicted"/>
<dbReference type="Proteomes" id="UP000327013">
    <property type="component" value="Chromosome 5"/>
</dbReference>
<gene>
    <name evidence="1" type="ORF">FH972_013286</name>
</gene>
<accession>A0A5N6R9Q4</accession>
<keyword evidence="2" id="KW-1185">Reference proteome</keyword>
<dbReference type="EMBL" id="CM017325">
    <property type="protein sequence ID" value="KAE8056518.1"/>
    <property type="molecule type" value="Genomic_DNA"/>
</dbReference>
<evidence type="ECO:0000313" key="1">
    <source>
        <dbReference type="EMBL" id="KAE8056518.1"/>
    </source>
</evidence>
<reference evidence="1 2" key="1">
    <citation type="submission" date="2019-06" db="EMBL/GenBank/DDBJ databases">
        <title>A chromosomal-level reference genome of Carpinus fangiana (Coryloideae, Betulaceae).</title>
        <authorList>
            <person name="Yang X."/>
            <person name="Wang Z."/>
            <person name="Zhang L."/>
            <person name="Hao G."/>
            <person name="Liu J."/>
            <person name="Yang Y."/>
        </authorList>
    </citation>
    <scope>NUCLEOTIDE SEQUENCE [LARGE SCALE GENOMIC DNA]</scope>
    <source>
        <strain evidence="1">Cfa_2016G</strain>
        <tissue evidence="1">Leaf</tissue>
    </source>
</reference>
<organism evidence="1 2">
    <name type="scientific">Carpinus fangiana</name>
    <dbReference type="NCBI Taxonomy" id="176857"/>
    <lineage>
        <taxon>Eukaryota</taxon>
        <taxon>Viridiplantae</taxon>
        <taxon>Streptophyta</taxon>
        <taxon>Embryophyta</taxon>
        <taxon>Tracheophyta</taxon>
        <taxon>Spermatophyta</taxon>
        <taxon>Magnoliopsida</taxon>
        <taxon>eudicotyledons</taxon>
        <taxon>Gunneridae</taxon>
        <taxon>Pentapetalae</taxon>
        <taxon>rosids</taxon>
        <taxon>fabids</taxon>
        <taxon>Fagales</taxon>
        <taxon>Betulaceae</taxon>
        <taxon>Carpinus</taxon>
    </lineage>
</organism>